<name>A0AA40C868_9PEZI</name>
<keyword evidence="1" id="KW-0472">Membrane</keyword>
<feature type="transmembrane region" description="Helical" evidence="1">
    <location>
        <begin position="6"/>
        <end position="28"/>
    </location>
</feature>
<keyword evidence="3" id="KW-1185">Reference proteome</keyword>
<dbReference type="EMBL" id="JAULSR010000002">
    <property type="protein sequence ID" value="KAK0628565.1"/>
    <property type="molecule type" value="Genomic_DNA"/>
</dbReference>
<organism evidence="2 3">
    <name type="scientific">Bombardia bombarda</name>
    <dbReference type="NCBI Taxonomy" id="252184"/>
    <lineage>
        <taxon>Eukaryota</taxon>
        <taxon>Fungi</taxon>
        <taxon>Dikarya</taxon>
        <taxon>Ascomycota</taxon>
        <taxon>Pezizomycotina</taxon>
        <taxon>Sordariomycetes</taxon>
        <taxon>Sordariomycetidae</taxon>
        <taxon>Sordariales</taxon>
        <taxon>Lasiosphaeriaceae</taxon>
        <taxon>Bombardia</taxon>
    </lineage>
</organism>
<reference evidence="2" key="1">
    <citation type="submission" date="2023-06" db="EMBL/GenBank/DDBJ databases">
        <title>Genome-scale phylogeny and comparative genomics of the fungal order Sordariales.</title>
        <authorList>
            <consortium name="Lawrence Berkeley National Laboratory"/>
            <person name="Hensen N."/>
            <person name="Bonometti L."/>
            <person name="Westerberg I."/>
            <person name="Brannstrom I.O."/>
            <person name="Guillou S."/>
            <person name="Cros-Aarteil S."/>
            <person name="Calhoun S."/>
            <person name="Haridas S."/>
            <person name="Kuo A."/>
            <person name="Mondo S."/>
            <person name="Pangilinan J."/>
            <person name="Riley R."/>
            <person name="LaButti K."/>
            <person name="Andreopoulos B."/>
            <person name="Lipzen A."/>
            <person name="Chen C."/>
            <person name="Yanf M."/>
            <person name="Daum C."/>
            <person name="Ng V."/>
            <person name="Clum A."/>
            <person name="Steindorff A."/>
            <person name="Ohm R."/>
            <person name="Martin F."/>
            <person name="Silar P."/>
            <person name="Natvig D."/>
            <person name="Lalanne C."/>
            <person name="Gautier V."/>
            <person name="Ament-velasquez S.L."/>
            <person name="Kruys A."/>
            <person name="Hutchinson M.I."/>
            <person name="Powell A.J."/>
            <person name="Barry K."/>
            <person name="Miller A.N."/>
            <person name="Grigoriev I.V."/>
            <person name="Debuchy R."/>
            <person name="Gladieux P."/>
            <person name="Thoren M.H."/>
            <person name="Johannesson H."/>
        </authorList>
    </citation>
    <scope>NUCLEOTIDE SEQUENCE</scope>
    <source>
        <strain evidence="2">SMH3391-2</strain>
    </source>
</reference>
<gene>
    <name evidence="2" type="ORF">B0T17DRAFT_523097</name>
</gene>
<evidence type="ECO:0000313" key="3">
    <source>
        <dbReference type="Proteomes" id="UP001174934"/>
    </source>
</evidence>
<keyword evidence="1" id="KW-1133">Transmembrane helix</keyword>
<evidence type="ECO:0000313" key="2">
    <source>
        <dbReference type="EMBL" id="KAK0628565.1"/>
    </source>
</evidence>
<protein>
    <submittedName>
        <fullName evidence="2">Uncharacterized protein</fullName>
    </submittedName>
</protein>
<sequence length="51" mass="5715">MVCLVWYLPFLCLFSFLVTCLSVCLSVIDRPLSGSITPHCEQCASSKFLSR</sequence>
<evidence type="ECO:0000256" key="1">
    <source>
        <dbReference type="SAM" id="Phobius"/>
    </source>
</evidence>
<accession>A0AA40C868</accession>
<comment type="caution">
    <text evidence="2">The sequence shown here is derived from an EMBL/GenBank/DDBJ whole genome shotgun (WGS) entry which is preliminary data.</text>
</comment>
<dbReference type="AlphaFoldDB" id="A0AA40C868"/>
<proteinExistence type="predicted"/>
<dbReference type="Proteomes" id="UP001174934">
    <property type="component" value="Unassembled WGS sequence"/>
</dbReference>
<keyword evidence="1" id="KW-0812">Transmembrane</keyword>